<keyword evidence="2" id="KW-0813">Transport</keyword>
<reference evidence="4 5" key="1">
    <citation type="submission" date="2018-09" db="EMBL/GenBank/DDBJ databases">
        <authorList>
            <person name="Postec A."/>
        </authorList>
    </citation>
    <scope>NUCLEOTIDE SEQUENCE [LARGE SCALE GENOMIC DNA]</scope>
    <source>
        <strain evidence="4">70B-A</strain>
    </source>
</reference>
<dbReference type="KEGG" id="cbar:PATL70BA_2315"/>
<dbReference type="Gene3D" id="1.10.1760.20">
    <property type="match status" value="1"/>
</dbReference>
<keyword evidence="2" id="KW-1003">Cell membrane</keyword>
<protein>
    <recommendedName>
        <fullName evidence="2">Biotin transporter</fullName>
    </recommendedName>
</protein>
<sequence length="190" mass="20906">MKLTTRDLILTSLFTALMVVGALIKVPNPFFPLVPITFQLFFCVFAGLLLGSKNALMSQIIYILLGLAGLPVFTGGGGIGYILKPTFGYIIGFALAAWLIGKLTSRQKSIRFLPIFAISTLGLLAAYFVGNIYFYMIYNLYLVKIMSIIDVSIMMLPYMIKDFTLIAIAAYVATLVIPVIKKSQHTDIVS</sequence>
<dbReference type="GO" id="GO:0015225">
    <property type="term" value="F:biotin transmembrane transporter activity"/>
    <property type="evidence" value="ECO:0007669"/>
    <property type="project" value="UniProtKB-UniRule"/>
</dbReference>
<dbReference type="EMBL" id="LR130778">
    <property type="protein sequence ID" value="VDN48208.1"/>
    <property type="molecule type" value="Genomic_DNA"/>
</dbReference>
<dbReference type="GO" id="GO:0005886">
    <property type="term" value="C:plasma membrane"/>
    <property type="evidence" value="ECO:0007669"/>
    <property type="project" value="UniProtKB-SubCell"/>
</dbReference>
<dbReference type="AlphaFoldDB" id="A0A3P7PH62"/>
<name>A0A3P7PH62_9FIRM</name>
<dbReference type="Proteomes" id="UP000279029">
    <property type="component" value="Chromosome"/>
</dbReference>
<dbReference type="PANTHER" id="PTHR34295">
    <property type="entry name" value="BIOTIN TRANSPORTER BIOY"/>
    <property type="match status" value="1"/>
</dbReference>
<evidence type="ECO:0000256" key="2">
    <source>
        <dbReference type="PIRNR" id="PIRNR016661"/>
    </source>
</evidence>
<keyword evidence="5" id="KW-1185">Reference proteome</keyword>
<evidence type="ECO:0000256" key="1">
    <source>
        <dbReference type="ARBA" id="ARBA00010692"/>
    </source>
</evidence>
<feature type="transmembrane region" description="Helical" evidence="3">
    <location>
        <begin position="87"/>
        <end position="105"/>
    </location>
</feature>
<keyword evidence="3" id="KW-0812">Transmembrane</keyword>
<dbReference type="PANTHER" id="PTHR34295:SF1">
    <property type="entry name" value="BIOTIN TRANSPORTER BIOY"/>
    <property type="match status" value="1"/>
</dbReference>
<keyword evidence="3" id="KW-1133">Transmembrane helix</keyword>
<accession>A0A3P7PH62</accession>
<comment type="similarity">
    <text evidence="1 2">Belongs to the BioY family.</text>
</comment>
<dbReference type="RefSeq" id="WP_172596213.1">
    <property type="nucleotide sequence ID" value="NZ_LR130778.1"/>
</dbReference>
<gene>
    <name evidence="4" type="primary">bioY</name>
    <name evidence="4" type="ORF">PATL70BA_2315</name>
</gene>
<dbReference type="PIRSF" id="PIRSF016661">
    <property type="entry name" value="BioY"/>
    <property type="match status" value="1"/>
</dbReference>
<evidence type="ECO:0000256" key="3">
    <source>
        <dbReference type="SAM" id="Phobius"/>
    </source>
</evidence>
<dbReference type="InterPro" id="IPR003784">
    <property type="entry name" value="BioY"/>
</dbReference>
<feature type="transmembrane region" description="Helical" evidence="3">
    <location>
        <begin position="30"/>
        <end position="50"/>
    </location>
</feature>
<dbReference type="Pfam" id="PF02632">
    <property type="entry name" value="BioY"/>
    <property type="match status" value="1"/>
</dbReference>
<evidence type="ECO:0000313" key="5">
    <source>
        <dbReference type="Proteomes" id="UP000279029"/>
    </source>
</evidence>
<feature type="transmembrane region" description="Helical" evidence="3">
    <location>
        <begin position="163"/>
        <end position="180"/>
    </location>
</feature>
<evidence type="ECO:0000313" key="4">
    <source>
        <dbReference type="EMBL" id="VDN48208.1"/>
    </source>
</evidence>
<feature type="transmembrane region" description="Helical" evidence="3">
    <location>
        <begin position="7"/>
        <end position="24"/>
    </location>
</feature>
<proteinExistence type="inferred from homology"/>
<feature type="transmembrane region" description="Helical" evidence="3">
    <location>
        <begin position="62"/>
        <end position="81"/>
    </location>
</feature>
<keyword evidence="2 3" id="KW-0472">Membrane</keyword>
<feature type="transmembrane region" description="Helical" evidence="3">
    <location>
        <begin position="112"/>
        <end position="130"/>
    </location>
</feature>
<organism evidence="4 5">
    <name type="scientific">Petrocella atlantisensis</name>
    <dbReference type="NCBI Taxonomy" id="2173034"/>
    <lineage>
        <taxon>Bacteria</taxon>
        <taxon>Bacillati</taxon>
        <taxon>Bacillota</taxon>
        <taxon>Clostridia</taxon>
        <taxon>Lachnospirales</taxon>
        <taxon>Vallitaleaceae</taxon>
        <taxon>Petrocella</taxon>
    </lineage>
</organism>
<comment type="subcellular location">
    <subcellularLocation>
        <location evidence="2">Cell membrane</location>
        <topology evidence="2">Multi-pass membrane protein</topology>
    </subcellularLocation>
</comment>